<dbReference type="Pfam" id="PF07536">
    <property type="entry name" value="HWE_HK"/>
    <property type="match status" value="1"/>
</dbReference>
<dbReference type="AlphaFoldDB" id="A0A1I7MYW5"/>
<evidence type="ECO:0000256" key="13">
    <source>
        <dbReference type="ARBA" id="ARBA00022840"/>
    </source>
</evidence>
<dbReference type="EMBL" id="FPCK01000001">
    <property type="protein sequence ID" value="SFV27594.1"/>
    <property type="molecule type" value="Genomic_DNA"/>
</dbReference>
<dbReference type="InterPro" id="IPR035965">
    <property type="entry name" value="PAS-like_dom_sf"/>
</dbReference>
<keyword evidence="21" id="KW-1185">Reference proteome</keyword>
<dbReference type="InterPro" id="IPR001610">
    <property type="entry name" value="PAC"/>
</dbReference>
<evidence type="ECO:0000256" key="9">
    <source>
        <dbReference type="ARBA" id="ARBA00022679"/>
    </source>
</evidence>
<dbReference type="Gene3D" id="2.10.70.100">
    <property type="match status" value="1"/>
</dbReference>
<dbReference type="InterPro" id="IPR013655">
    <property type="entry name" value="PAS_fold_3"/>
</dbReference>
<evidence type="ECO:0000256" key="7">
    <source>
        <dbReference type="ARBA" id="ARBA00022630"/>
    </source>
</evidence>
<dbReference type="PROSITE" id="PS50113">
    <property type="entry name" value="PAC"/>
    <property type="match status" value="2"/>
</dbReference>
<evidence type="ECO:0000256" key="8">
    <source>
        <dbReference type="ARBA" id="ARBA00022643"/>
    </source>
</evidence>
<keyword evidence="15" id="KW-0843">Virulence</keyword>
<evidence type="ECO:0000256" key="15">
    <source>
        <dbReference type="ARBA" id="ARBA00023026"/>
    </source>
</evidence>
<keyword evidence="11" id="KW-0547">Nucleotide-binding</keyword>
<reference evidence="20 21" key="1">
    <citation type="submission" date="2016-10" db="EMBL/GenBank/DDBJ databases">
        <authorList>
            <person name="de Groot N.N."/>
        </authorList>
    </citation>
    <scope>NUCLEOTIDE SEQUENCE [LARGE SCALE GENOMIC DNA]</scope>
    <source>
        <strain evidence="20 21">IPL20</strain>
    </source>
</reference>
<accession>A0A1I7MYW5</accession>
<keyword evidence="16" id="KW-0675">Receptor</keyword>
<dbReference type="SMART" id="SM00911">
    <property type="entry name" value="HWE_HK"/>
    <property type="match status" value="1"/>
</dbReference>
<dbReference type="SMART" id="SM00091">
    <property type="entry name" value="PAS"/>
    <property type="match status" value="2"/>
</dbReference>
<dbReference type="PANTHER" id="PTHR41523">
    <property type="entry name" value="TWO-COMPONENT SYSTEM SENSOR PROTEIN"/>
    <property type="match status" value="1"/>
</dbReference>
<keyword evidence="13" id="KW-0067">ATP-binding</keyword>
<evidence type="ECO:0000259" key="18">
    <source>
        <dbReference type="PROSITE" id="PS50112"/>
    </source>
</evidence>
<dbReference type="SMART" id="SM00086">
    <property type="entry name" value="PAC"/>
    <property type="match status" value="2"/>
</dbReference>
<dbReference type="InterPro" id="IPR000700">
    <property type="entry name" value="PAS-assoc_C"/>
</dbReference>
<dbReference type="Gene3D" id="3.30.565.10">
    <property type="entry name" value="Histidine kinase-like ATPase, C-terminal domain"/>
    <property type="match status" value="1"/>
</dbReference>
<evidence type="ECO:0000313" key="21">
    <source>
        <dbReference type="Proteomes" id="UP000199074"/>
    </source>
</evidence>
<feature type="domain" description="PAC" evidence="19">
    <location>
        <begin position="239"/>
        <end position="291"/>
    </location>
</feature>
<dbReference type="SUPFAM" id="SSF55785">
    <property type="entry name" value="PYP-like sensor domain (PAS domain)"/>
    <property type="match status" value="2"/>
</dbReference>
<organism evidence="20 21">
    <name type="scientific">Devosia crocina</name>
    <dbReference type="NCBI Taxonomy" id="429728"/>
    <lineage>
        <taxon>Bacteria</taxon>
        <taxon>Pseudomonadati</taxon>
        <taxon>Pseudomonadota</taxon>
        <taxon>Alphaproteobacteria</taxon>
        <taxon>Hyphomicrobiales</taxon>
        <taxon>Devosiaceae</taxon>
        <taxon>Devosia</taxon>
    </lineage>
</organism>
<dbReference type="RefSeq" id="WP_092419996.1">
    <property type="nucleotide sequence ID" value="NZ_FPCK01000001.1"/>
</dbReference>
<keyword evidence="8" id="KW-0288">FMN</keyword>
<dbReference type="InterPro" id="IPR000014">
    <property type="entry name" value="PAS"/>
</dbReference>
<dbReference type="PROSITE" id="PS50112">
    <property type="entry name" value="PAS"/>
    <property type="match status" value="2"/>
</dbReference>
<dbReference type="InterPro" id="IPR036890">
    <property type="entry name" value="HATPase_C_sf"/>
</dbReference>
<feature type="domain" description="PAS" evidence="18">
    <location>
        <begin position="165"/>
        <end position="236"/>
    </location>
</feature>
<feature type="domain" description="PAC" evidence="19">
    <location>
        <begin position="93"/>
        <end position="146"/>
    </location>
</feature>
<dbReference type="Pfam" id="PF13426">
    <property type="entry name" value="PAS_9"/>
    <property type="match status" value="1"/>
</dbReference>
<evidence type="ECO:0000256" key="16">
    <source>
        <dbReference type="ARBA" id="ARBA00023170"/>
    </source>
</evidence>
<keyword evidence="12" id="KW-0418">Kinase</keyword>
<dbReference type="GO" id="GO:0005524">
    <property type="term" value="F:ATP binding"/>
    <property type="evidence" value="ECO:0007669"/>
    <property type="project" value="UniProtKB-KW"/>
</dbReference>
<evidence type="ECO:0000256" key="14">
    <source>
        <dbReference type="ARBA" id="ARBA00022991"/>
    </source>
</evidence>
<keyword evidence="10" id="KW-0677">Repeat</keyword>
<keyword evidence="5" id="KW-0597">Phosphoprotein</keyword>
<dbReference type="OrthoDB" id="7991996at2"/>
<dbReference type="GO" id="GO:0004673">
    <property type="term" value="F:protein histidine kinase activity"/>
    <property type="evidence" value="ECO:0007669"/>
    <property type="project" value="UniProtKB-EC"/>
</dbReference>
<evidence type="ECO:0000256" key="2">
    <source>
        <dbReference type="ARBA" id="ARBA00012438"/>
    </source>
</evidence>
<dbReference type="Pfam" id="PF08447">
    <property type="entry name" value="PAS_3"/>
    <property type="match status" value="1"/>
</dbReference>
<evidence type="ECO:0000256" key="12">
    <source>
        <dbReference type="ARBA" id="ARBA00022777"/>
    </source>
</evidence>
<evidence type="ECO:0000256" key="17">
    <source>
        <dbReference type="SAM" id="Coils"/>
    </source>
</evidence>
<dbReference type="Proteomes" id="UP000199074">
    <property type="component" value="Unassembled WGS sequence"/>
</dbReference>
<evidence type="ECO:0000313" key="20">
    <source>
        <dbReference type="EMBL" id="SFV27594.1"/>
    </source>
</evidence>
<evidence type="ECO:0000256" key="6">
    <source>
        <dbReference type="ARBA" id="ARBA00022606"/>
    </source>
</evidence>
<dbReference type="CDD" id="cd00130">
    <property type="entry name" value="PAS"/>
    <property type="match status" value="2"/>
</dbReference>
<protein>
    <recommendedName>
        <fullName evidence="3">Blue-light-activated histidine kinase</fullName>
        <ecNumber evidence="2">2.7.13.3</ecNumber>
    </recommendedName>
</protein>
<sequence>MNQQEDDRIAEEIRSSISGPDPFAAAVRSTRMPMVIADARLPDAPIVFVNDAFLKLTGYERSEILGRNCRFLQGKGTNSHDVAKVREAIATATPIEIDLLNYKKDGTHFWNRLFIKPVFHEGELTYFFASQYDATMERERLVQLQRDRDELEAEVAKNSAALRASEERLRFALEAGRLGVWTIDLTTGELTASDICKSICGRAPTDSLTLEELRASIHPDDRSLQVEAIDEAIANRSLLDAEYRLTTPAGEERWVQIRGQAHYDADGKPLTITGTTQDVTGRRVAQGHRALLAREMSHRVKNTLASLHSVIAQTLRRSSSLEEAGKTISARIYAMAAANDLLITENFGSAGMRDLILRTLAPFGVDDGQRFRLAGPDVRLPPQVVVAYALALHELATNASKYGALSNANGQVTMDWTVEEGSLLKLVWEESGGPSVVPPEKTSFGTQLIQRVLSTELGGKATMDYRPAGVVFTAIAPLGDARTEVSA</sequence>
<name>A0A1I7MYW5_9HYPH</name>
<dbReference type="NCBIfam" id="TIGR00229">
    <property type="entry name" value="sensory_box"/>
    <property type="match status" value="2"/>
</dbReference>
<evidence type="ECO:0000259" key="19">
    <source>
        <dbReference type="PROSITE" id="PS50113"/>
    </source>
</evidence>
<evidence type="ECO:0000256" key="3">
    <source>
        <dbReference type="ARBA" id="ARBA00021740"/>
    </source>
</evidence>
<evidence type="ECO:0000256" key="11">
    <source>
        <dbReference type="ARBA" id="ARBA00022741"/>
    </source>
</evidence>
<keyword evidence="9" id="KW-0808">Transferase</keyword>
<dbReference type="InterPro" id="IPR011102">
    <property type="entry name" value="Sig_transdc_His_kinase_HWE"/>
</dbReference>
<keyword evidence="14" id="KW-0157">Chromophore</keyword>
<gene>
    <name evidence="20" type="ORF">SAMN05216456_0316</name>
</gene>
<comment type="catalytic activity">
    <reaction evidence="1">
        <text>ATP + protein L-histidine = ADP + protein N-phospho-L-histidine.</text>
        <dbReference type="EC" id="2.7.13.3"/>
    </reaction>
</comment>
<evidence type="ECO:0000256" key="1">
    <source>
        <dbReference type="ARBA" id="ARBA00000085"/>
    </source>
</evidence>
<feature type="coiled-coil region" evidence="17">
    <location>
        <begin position="134"/>
        <end position="168"/>
    </location>
</feature>
<evidence type="ECO:0000256" key="5">
    <source>
        <dbReference type="ARBA" id="ARBA00022553"/>
    </source>
</evidence>
<dbReference type="GO" id="GO:0009881">
    <property type="term" value="F:photoreceptor activity"/>
    <property type="evidence" value="ECO:0007669"/>
    <property type="project" value="UniProtKB-KW"/>
</dbReference>
<dbReference type="EC" id="2.7.13.3" evidence="2"/>
<evidence type="ECO:0000256" key="4">
    <source>
        <dbReference type="ARBA" id="ARBA00022543"/>
    </source>
</evidence>
<keyword evidence="17" id="KW-0175">Coiled coil</keyword>
<proteinExistence type="predicted"/>
<keyword evidence="6" id="KW-0716">Sensory transduction</keyword>
<dbReference type="Gene3D" id="3.30.450.20">
    <property type="entry name" value="PAS domain"/>
    <property type="match status" value="2"/>
</dbReference>
<dbReference type="STRING" id="429728.SAMN05216456_0316"/>
<keyword evidence="7" id="KW-0285">Flavoprotein</keyword>
<dbReference type="PANTHER" id="PTHR41523:SF7">
    <property type="entry name" value="HISTIDINE KINASE"/>
    <property type="match status" value="1"/>
</dbReference>
<keyword evidence="4" id="KW-0600">Photoreceptor protein</keyword>
<feature type="domain" description="PAS" evidence="18">
    <location>
        <begin position="19"/>
        <end position="68"/>
    </location>
</feature>
<evidence type="ECO:0000256" key="10">
    <source>
        <dbReference type="ARBA" id="ARBA00022737"/>
    </source>
</evidence>